<dbReference type="PANTHER" id="PTHR19919">
    <property type="entry name" value="WD REPEAT CONTAINING PROTEIN"/>
    <property type="match status" value="1"/>
</dbReference>
<protein>
    <recommendedName>
        <fullName evidence="6">Peroxin-7</fullName>
    </recommendedName>
</protein>
<dbReference type="PROSITE" id="PS50082">
    <property type="entry name" value="WD_REPEATS_2"/>
    <property type="match status" value="1"/>
</dbReference>
<dbReference type="Gene3D" id="2.130.10.10">
    <property type="entry name" value="YVTN repeat-like/Quinoprotein amine dehydrogenase"/>
    <property type="match status" value="1"/>
</dbReference>
<dbReference type="Proteomes" id="UP001168821">
    <property type="component" value="Unassembled WGS sequence"/>
</dbReference>
<name>A0AA38M1U6_9CUCU</name>
<comment type="caution">
    <text evidence="4">The sequence shown here is derived from an EMBL/GenBank/DDBJ whole genome shotgun (WGS) entry which is preliminary data.</text>
</comment>
<sequence length="249" mass="27901">MSNNEDKTLTYESLCDLSYIDWSKKAGSLNLAACTYLLNEFNKRNDTLFTALDWNYFDPGLIAACGINAQVTVWNASIYDIKFGSESIFSTCGDDGTLRAFDLRCLEHSSIIYESETPLLRLSWNNSNSNYIATFGLDDLSVTVVDLRVPAIPVYKLAGHFLQVSAIEWSPGRANHLWSTGYDKQSLLWNLNENSAGANQAPIVKMTEESAIHDVKWTSYEIDNSNEWIIMALGNQVKATKVQTLLTEL</sequence>
<dbReference type="InterPro" id="IPR045159">
    <property type="entry name" value="DCAF7-like"/>
</dbReference>
<organism evidence="4 5">
    <name type="scientific">Zophobas morio</name>
    <dbReference type="NCBI Taxonomy" id="2755281"/>
    <lineage>
        <taxon>Eukaryota</taxon>
        <taxon>Metazoa</taxon>
        <taxon>Ecdysozoa</taxon>
        <taxon>Arthropoda</taxon>
        <taxon>Hexapoda</taxon>
        <taxon>Insecta</taxon>
        <taxon>Pterygota</taxon>
        <taxon>Neoptera</taxon>
        <taxon>Endopterygota</taxon>
        <taxon>Coleoptera</taxon>
        <taxon>Polyphaga</taxon>
        <taxon>Cucujiformia</taxon>
        <taxon>Tenebrionidae</taxon>
        <taxon>Zophobas</taxon>
    </lineage>
</organism>
<keyword evidence="1 3" id="KW-0853">WD repeat</keyword>
<evidence type="ECO:0000313" key="5">
    <source>
        <dbReference type="Proteomes" id="UP001168821"/>
    </source>
</evidence>
<dbReference type="EMBL" id="JALNTZ010000023">
    <property type="protein sequence ID" value="KAJ3639052.1"/>
    <property type="molecule type" value="Genomic_DNA"/>
</dbReference>
<proteinExistence type="predicted"/>
<keyword evidence="5" id="KW-1185">Reference proteome</keyword>
<dbReference type="SMART" id="SM00320">
    <property type="entry name" value="WD40"/>
    <property type="match status" value="2"/>
</dbReference>
<evidence type="ECO:0000256" key="1">
    <source>
        <dbReference type="ARBA" id="ARBA00022574"/>
    </source>
</evidence>
<dbReference type="InterPro" id="IPR019775">
    <property type="entry name" value="WD40_repeat_CS"/>
</dbReference>
<dbReference type="InterPro" id="IPR001680">
    <property type="entry name" value="WD40_rpt"/>
</dbReference>
<evidence type="ECO:0008006" key="6">
    <source>
        <dbReference type="Google" id="ProtNLM"/>
    </source>
</evidence>
<gene>
    <name evidence="4" type="ORF">Zmor_008774</name>
</gene>
<evidence type="ECO:0000256" key="2">
    <source>
        <dbReference type="ARBA" id="ARBA00022737"/>
    </source>
</evidence>
<dbReference type="SUPFAM" id="SSF50978">
    <property type="entry name" value="WD40 repeat-like"/>
    <property type="match status" value="1"/>
</dbReference>
<feature type="repeat" description="WD" evidence="3">
    <location>
        <begin position="157"/>
        <end position="199"/>
    </location>
</feature>
<dbReference type="AlphaFoldDB" id="A0AA38M1U6"/>
<keyword evidence="2" id="KW-0677">Repeat</keyword>
<evidence type="ECO:0000313" key="4">
    <source>
        <dbReference type="EMBL" id="KAJ3639052.1"/>
    </source>
</evidence>
<accession>A0AA38M1U6</accession>
<evidence type="ECO:0000256" key="3">
    <source>
        <dbReference type="PROSITE-ProRule" id="PRU00221"/>
    </source>
</evidence>
<dbReference type="PROSITE" id="PS00678">
    <property type="entry name" value="WD_REPEATS_1"/>
    <property type="match status" value="1"/>
</dbReference>
<reference evidence="4" key="1">
    <citation type="journal article" date="2023" name="G3 (Bethesda)">
        <title>Whole genome assemblies of Zophobas morio and Tenebrio molitor.</title>
        <authorList>
            <person name="Kaur S."/>
            <person name="Stinson S.A."/>
            <person name="diCenzo G.C."/>
        </authorList>
    </citation>
    <scope>NUCLEOTIDE SEQUENCE</scope>
    <source>
        <strain evidence="4">QUZm001</strain>
    </source>
</reference>
<dbReference type="InterPro" id="IPR036322">
    <property type="entry name" value="WD40_repeat_dom_sf"/>
</dbReference>
<dbReference type="InterPro" id="IPR015943">
    <property type="entry name" value="WD40/YVTN_repeat-like_dom_sf"/>
</dbReference>